<evidence type="ECO:0000313" key="2">
    <source>
        <dbReference type="EMBL" id="KIC05974.1"/>
    </source>
</evidence>
<proteinExistence type="predicted"/>
<organism evidence="2 3">
    <name type="scientific">Morococcus cerebrosus</name>
    <dbReference type="NCBI Taxonomy" id="1056807"/>
    <lineage>
        <taxon>Bacteria</taxon>
        <taxon>Pseudomonadati</taxon>
        <taxon>Pseudomonadota</taxon>
        <taxon>Betaproteobacteria</taxon>
        <taxon>Neisseriales</taxon>
        <taxon>Neisseriaceae</taxon>
        <taxon>Morococcus</taxon>
    </lineage>
</organism>
<accession>A0A0C1E2H8</accession>
<evidence type="ECO:0000256" key="1">
    <source>
        <dbReference type="SAM" id="MobiDB-lite"/>
    </source>
</evidence>
<comment type="caution">
    <text evidence="2">The sequence shown here is derived from an EMBL/GenBank/DDBJ whole genome shotgun (WGS) entry which is preliminary data.</text>
</comment>
<dbReference type="EMBL" id="JUFZ01000130">
    <property type="protein sequence ID" value="KIC05974.1"/>
    <property type="molecule type" value="Genomic_DNA"/>
</dbReference>
<dbReference type="InterPro" id="IPR008106">
    <property type="entry name" value="Adhesin_MafB"/>
</dbReference>
<feature type="compositionally biased region" description="Basic and acidic residues" evidence="1">
    <location>
        <begin position="285"/>
        <end position="298"/>
    </location>
</feature>
<dbReference type="PATRIC" id="fig|1056807.3.peg.2456"/>
<sequence length="298" mass="31762">MLTQGIGDGYRRATEYNPALNKLGNAAEAINGSADIIKNVIGAAGEIIGAGDAVQGIGAGIDIATMHGLDLLSTENKIKAVSNLGGLSQFQNNATETVRDWAVRNPNAAQGAEALGNIAKAIVPVTKGAEYARARYDWGGIGASTVKQSQMGAVALPKGKAPVGENFSQAQQGRYSYDSPYHSRTVRTELEQRSGKQNVKSSTVPPSNGKNVKLANQSHPKTGVPFDSKGFPNFEKDVKYDTRINTKEFRSKGSTGQMRMATKDLAEAIRKGQVRSSSFNSKQLKAIEKGESKIPDYT</sequence>
<dbReference type="Pfam" id="PF06255">
    <property type="entry name" value="MafB"/>
    <property type="match status" value="1"/>
</dbReference>
<feature type="region of interest" description="Disordered" evidence="1">
    <location>
        <begin position="272"/>
        <end position="298"/>
    </location>
</feature>
<dbReference type="AlphaFoldDB" id="A0A0C1E2H8"/>
<feature type="compositionally biased region" description="Polar residues" evidence="1">
    <location>
        <begin position="274"/>
        <end position="283"/>
    </location>
</feature>
<feature type="region of interest" description="Disordered" evidence="1">
    <location>
        <begin position="188"/>
        <end position="230"/>
    </location>
</feature>
<dbReference type="Proteomes" id="UP000031390">
    <property type="component" value="Unassembled WGS sequence"/>
</dbReference>
<feature type="compositionally biased region" description="Polar residues" evidence="1">
    <location>
        <begin position="195"/>
        <end position="220"/>
    </location>
</feature>
<reference evidence="2 3" key="1">
    <citation type="submission" date="2014-12" db="EMBL/GenBank/DDBJ databases">
        <title>Genome sequence of Morococcus cerebrosus.</title>
        <authorList>
            <person name="Shin S.-K."/>
            <person name="Yi H."/>
        </authorList>
    </citation>
    <scope>NUCLEOTIDE SEQUENCE [LARGE SCALE GENOMIC DNA]</scope>
    <source>
        <strain evidence="2 3">CIP 81.93</strain>
    </source>
</reference>
<evidence type="ECO:0000313" key="3">
    <source>
        <dbReference type="Proteomes" id="UP000031390"/>
    </source>
</evidence>
<gene>
    <name evidence="2" type="ORF">MCC93_25610</name>
</gene>
<name>A0A0C1E2H8_9NEIS</name>
<protein>
    <submittedName>
        <fullName evidence="2">Uncharacterized protein</fullName>
    </submittedName>
</protein>